<dbReference type="CDD" id="cd00090">
    <property type="entry name" value="HTH_ARSR"/>
    <property type="match status" value="1"/>
</dbReference>
<dbReference type="GO" id="GO:0043200">
    <property type="term" value="P:response to amino acid"/>
    <property type="evidence" value="ECO:0007669"/>
    <property type="project" value="TreeGrafter"/>
</dbReference>
<dbReference type="GO" id="GO:0005829">
    <property type="term" value="C:cytosol"/>
    <property type="evidence" value="ECO:0007669"/>
    <property type="project" value="TreeGrafter"/>
</dbReference>
<dbReference type="Pfam" id="PF01037">
    <property type="entry name" value="AsnC_trans_reg"/>
    <property type="match status" value="1"/>
</dbReference>
<dbReference type="SUPFAM" id="SSF54909">
    <property type="entry name" value="Dimeric alpha+beta barrel"/>
    <property type="match status" value="1"/>
</dbReference>
<protein>
    <submittedName>
        <fullName evidence="5">Lrp/AsnC family transcriptional regulator</fullName>
    </submittedName>
</protein>
<keyword evidence="6" id="KW-1185">Reference proteome</keyword>
<proteinExistence type="predicted"/>
<feature type="domain" description="HTH asnC-type" evidence="4">
    <location>
        <begin position="7"/>
        <end position="68"/>
    </location>
</feature>
<dbReference type="InterPro" id="IPR011008">
    <property type="entry name" value="Dimeric_a/b-barrel"/>
</dbReference>
<dbReference type="Pfam" id="PF13404">
    <property type="entry name" value="HTH_AsnC-type"/>
    <property type="match status" value="1"/>
</dbReference>
<evidence type="ECO:0000259" key="4">
    <source>
        <dbReference type="PROSITE" id="PS50956"/>
    </source>
</evidence>
<gene>
    <name evidence="5" type="ORF">DY218_16435</name>
</gene>
<keyword evidence="1" id="KW-0805">Transcription regulation</keyword>
<name>A0A372M404_9ACTN</name>
<dbReference type="Gene3D" id="1.10.10.10">
    <property type="entry name" value="Winged helix-like DNA-binding domain superfamily/Winged helix DNA-binding domain"/>
    <property type="match status" value="1"/>
</dbReference>
<dbReference type="InterPro" id="IPR019887">
    <property type="entry name" value="Tscrpt_reg_AsnC/Lrp_C"/>
</dbReference>
<evidence type="ECO:0000256" key="2">
    <source>
        <dbReference type="ARBA" id="ARBA00023125"/>
    </source>
</evidence>
<dbReference type="RefSeq" id="WP_128556780.1">
    <property type="nucleotide sequence ID" value="NZ_QUAK01000087.1"/>
</dbReference>
<dbReference type="Gene3D" id="3.30.70.920">
    <property type="match status" value="1"/>
</dbReference>
<dbReference type="AlphaFoldDB" id="A0A372M404"/>
<dbReference type="SUPFAM" id="SSF46785">
    <property type="entry name" value="Winged helix' DNA-binding domain"/>
    <property type="match status" value="1"/>
</dbReference>
<evidence type="ECO:0000256" key="3">
    <source>
        <dbReference type="ARBA" id="ARBA00023163"/>
    </source>
</evidence>
<evidence type="ECO:0000313" key="5">
    <source>
        <dbReference type="EMBL" id="RFU85678.1"/>
    </source>
</evidence>
<dbReference type="FunFam" id="1.10.10.10:FF:000408">
    <property type="entry name" value="AsnC family transcriptional regulator"/>
    <property type="match status" value="1"/>
</dbReference>
<dbReference type="Proteomes" id="UP000263094">
    <property type="component" value="Unassembled WGS sequence"/>
</dbReference>
<dbReference type="PRINTS" id="PR00033">
    <property type="entry name" value="HTHASNC"/>
</dbReference>
<dbReference type="PANTHER" id="PTHR30154">
    <property type="entry name" value="LEUCINE-RESPONSIVE REGULATORY PROTEIN"/>
    <property type="match status" value="1"/>
</dbReference>
<comment type="caution">
    <text evidence="5">The sequence shown here is derived from an EMBL/GenBank/DDBJ whole genome shotgun (WGS) entry which is preliminary data.</text>
</comment>
<dbReference type="InterPro" id="IPR000485">
    <property type="entry name" value="AsnC-type_HTH_dom"/>
</dbReference>
<dbReference type="FunFam" id="3.30.70.920:FF:000009">
    <property type="entry name" value="AsnC family transcriptional regulator"/>
    <property type="match status" value="1"/>
</dbReference>
<dbReference type="InterPro" id="IPR011991">
    <property type="entry name" value="ArsR-like_HTH"/>
</dbReference>
<dbReference type="PROSITE" id="PS50956">
    <property type="entry name" value="HTH_ASNC_2"/>
    <property type="match status" value="1"/>
</dbReference>
<dbReference type="SMART" id="SM00344">
    <property type="entry name" value="HTH_ASNC"/>
    <property type="match status" value="1"/>
</dbReference>
<dbReference type="InterPro" id="IPR019888">
    <property type="entry name" value="Tscrpt_reg_AsnC-like"/>
</dbReference>
<reference evidence="5 6" key="1">
    <citation type="submission" date="2018-08" db="EMBL/GenBank/DDBJ databases">
        <title>Isolation, diversity and antifungal activity of Actinobacteria from wheat.</title>
        <authorList>
            <person name="Han C."/>
        </authorList>
    </citation>
    <scope>NUCLEOTIDE SEQUENCE [LARGE SCALE GENOMIC DNA]</scope>
    <source>
        <strain evidence="5 6">NEAU-YY421</strain>
    </source>
</reference>
<dbReference type="InterPro" id="IPR036388">
    <property type="entry name" value="WH-like_DNA-bd_sf"/>
</dbReference>
<keyword evidence="2" id="KW-0238">DNA-binding</keyword>
<dbReference type="InterPro" id="IPR036390">
    <property type="entry name" value="WH_DNA-bd_sf"/>
</dbReference>
<evidence type="ECO:0000256" key="1">
    <source>
        <dbReference type="ARBA" id="ARBA00023015"/>
    </source>
</evidence>
<dbReference type="EMBL" id="QUAK01000087">
    <property type="protein sequence ID" value="RFU85678.1"/>
    <property type="molecule type" value="Genomic_DNA"/>
</dbReference>
<dbReference type="GO" id="GO:0043565">
    <property type="term" value="F:sequence-specific DNA binding"/>
    <property type="evidence" value="ECO:0007669"/>
    <property type="project" value="InterPro"/>
</dbReference>
<dbReference type="OrthoDB" id="4411089at2"/>
<accession>A0A372M404</accession>
<dbReference type="PANTHER" id="PTHR30154:SF54">
    <property type="entry name" value="POSSIBLE TRANSCRIPTIONAL REGULATORY PROTEIN (PROBABLY LRP_ASNC-FAMILY)"/>
    <property type="match status" value="1"/>
</dbReference>
<evidence type="ECO:0000313" key="6">
    <source>
        <dbReference type="Proteomes" id="UP000263094"/>
    </source>
</evidence>
<sequence length="172" mass="19072">MSESVVLDPVDLQILSLLQNDARTTYRDLAAQAGVAPSTCLDRVARLRRSGVILGHRLRLDPAKLGRGLEAFLSVQVRPHRRELIGPFVERIRALPESRALFHLTGPDDYLVHVAVTGTADLQRLVIDEFTSQREVARVETRLIFQQWDCGPLLPPAAPDHPGTKDSGSVIR</sequence>
<keyword evidence="3" id="KW-0804">Transcription</keyword>
<organism evidence="5 6">
    <name type="scientific">Streptomyces triticagri</name>
    <dbReference type="NCBI Taxonomy" id="2293568"/>
    <lineage>
        <taxon>Bacteria</taxon>
        <taxon>Bacillati</taxon>
        <taxon>Actinomycetota</taxon>
        <taxon>Actinomycetes</taxon>
        <taxon>Kitasatosporales</taxon>
        <taxon>Streptomycetaceae</taxon>
        <taxon>Streptomyces</taxon>
    </lineage>
</organism>